<accession>A0ABQ9EN19</accession>
<feature type="transmembrane region" description="Helical" evidence="1">
    <location>
        <begin position="90"/>
        <end position="113"/>
    </location>
</feature>
<evidence type="ECO:0000256" key="1">
    <source>
        <dbReference type="SAM" id="Phobius"/>
    </source>
</evidence>
<keyword evidence="1" id="KW-1133">Transmembrane helix</keyword>
<reference evidence="2 3" key="1">
    <citation type="submission" date="2022-12" db="EMBL/GenBank/DDBJ databases">
        <title>Chromosome-level genome of Tegillarca granosa.</title>
        <authorList>
            <person name="Kim J."/>
        </authorList>
    </citation>
    <scope>NUCLEOTIDE SEQUENCE [LARGE SCALE GENOMIC DNA]</scope>
    <source>
        <strain evidence="2">Teg-2019</strain>
        <tissue evidence="2">Adductor muscle</tissue>
    </source>
</reference>
<gene>
    <name evidence="2" type="ORF">KUTeg_016321</name>
</gene>
<sequence>MEFRVQFSISMVIAAVAAEVMSVFWYNNHSPWGHRTGDRFMLAAIVSDVILVVILKFLTEWEDAVIFALCLALVYATLEAPHVVHSGRSFSYFFFHAVHKFLVIFVMVMCLFIPKENEKNEKSLTTHETRFKT</sequence>
<organism evidence="2 3">
    <name type="scientific">Tegillarca granosa</name>
    <name type="common">Malaysian cockle</name>
    <name type="synonym">Anadara granosa</name>
    <dbReference type="NCBI Taxonomy" id="220873"/>
    <lineage>
        <taxon>Eukaryota</taxon>
        <taxon>Metazoa</taxon>
        <taxon>Spiralia</taxon>
        <taxon>Lophotrochozoa</taxon>
        <taxon>Mollusca</taxon>
        <taxon>Bivalvia</taxon>
        <taxon>Autobranchia</taxon>
        <taxon>Pteriomorphia</taxon>
        <taxon>Arcoida</taxon>
        <taxon>Arcoidea</taxon>
        <taxon>Arcidae</taxon>
        <taxon>Tegillarca</taxon>
    </lineage>
</organism>
<keyword evidence="1" id="KW-0812">Transmembrane</keyword>
<dbReference type="EMBL" id="JARBDR010000813">
    <property type="protein sequence ID" value="KAJ8305776.1"/>
    <property type="molecule type" value="Genomic_DNA"/>
</dbReference>
<proteinExistence type="predicted"/>
<dbReference type="Proteomes" id="UP001217089">
    <property type="component" value="Unassembled WGS sequence"/>
</dbReference>
<evidence type="ECO:0000313" key="2">
    <source>
        <dbReference type="EMBL" id="KAJ8305776.1"/>
    </source>
</evidence>
<keyword evidence="1" id="KW-0472">Membrane</keyword>
<evidence type="ECO:0000313" key="3">
    <source>
        <dbReference type="Proteomes" id="UP001217089"/>
    </source>
</evidence>
<protein>
    <submittedName>
        <fullName evidence="2">Uncharacterized protein</fullName>
    </submittedName>
</protein>
<name>A0ABQ9EN19_TEGGR</name>
<feature type="transmembrane region" description="Helical" evidence="1">
    <location>
        <begin position="39"/>
        <end position="58"/>
    </location>
</feature>
<keyword evidence="3" id="KW-1185">Reference proteome</keyword>
<comment type="caution">
    <text evidence="2">The sequence shown here is derived from an EMBL/GenBank/DDBJ whole genome shotgun (WGS) entry which is preliminary data.</text>
</comment>
<feature type="transmembrane region" description="Helical" evidence="1">
    <location>
        <begin position="7"/>
        <end position="27"/>
    </location>
</feature>
<feature type="transmembrane region" description="Helical" evidence="1">
    <location>
        <begin position="65"/>
        <end position="84"/>
    </location>
</feature>